<evidence type="ECO:0000313" key="7">
    <source>
        <dbReference type="Proteomes" id="UP001621813"/>
    </source>
</evidence>
<feature type="transmembrane region" description="Helical" evidence="5">
    <location>
        <begin position="68"/>
        <end position="84"/>
    </location>
</feature>
<comment type="subcellular location">
    <subcellularLocation>
        <location evidence="1">Membrane</location>
        <topology evidence="1">Multi-pass membrane protein</topology>
    </subcellularLocation>
</comment>
<protein>
    <submittedName>
        <fullName evidence="6">Phage holin family protein</fullName>
    </submittedName>
</protein>
<keyword evidence="3 5" id="KW-1133">Transmembrane helix</keyword>
<feature type="transmembrane region" description="Helical" evidence="5">
    <location>
        <begin position="104"/>
        <end position="122"/>
    </location>
</feature>
<evidence type="ECO:0000256" key="2">
    <source>
        <dbReference type="ARBA" id="ARBA00022692"/>
    </source>
</evidence>
<dbReference type="InterPro" id="IPR006480">
    <property type="entry name" value="Phage_holin_4_1"/>
</dbReference>
<keyword evidence="2 5" id="KW-0812">Transmembrane</keyword>
<sequence>MISKPLSAALLVSSISLGMVASIKTSLFVFFWTFILDFATGILASWVEHKKMPVKVYVLQSSKMRESVVKAISYFVFIALIFGFEKAFGIKTFSILNISDNQFTLTTIAIAFCSFIEFFSILENCKRSGFDIIGKSQEAAKKTWEIINFFKNGQSNTGEN</sequence>
<evidence type="ECO:0000256" key="1">
    <source>
        <dbReference type="ARBA" id="ARBA00004141"/>
    </source>
</evidence>
<accession>A0ABW8PPI7</accession>
<evidence type="ECO:0000256" key="3">
    <source>
        <dbReference type="ARBA" id="ARBA00022989"/>
    </source>
</evidence>
<proteinExistence type="predicted"/>
<feature type="transmembrane region" description="Helical" evidence="5">
    <location>
        <begin position="28"/>
        <end position="47"/>
    </location>
</feature>
<evidence type="ECO:0000313" key="6">
    <source>
        <dbReference type="EMBL" id="MFK7049884.1"/>
    </source>
</evidence>
<dbReference type="Pfam" id="PF05105">
    <property type="entry name" value="Phage_holin_4_1"/>
    <property type="match status" value="1"/>
</dbReference>
<comment type="caution">
    <text evidence="6">The sequence shown here is derived from an EMBL/GenBank/DDBJ whole genome shotgun (WGS) entry which is preliminary data.</text>
</comment>
<dbReference type="RefSeq" id="WP_405322638.1">
    <property type="nucleotide sequence ID" value="NZ_JAZGZR010000018.1"/>
</dbReference>
<evidence type="ECO:0000256" key="4">
    <source>
        <dbReference type="ARBA" id="ARBA00023136"/>
    </source>
</evidence>
<keyword evidence="7" id="KW-1185">Reference proteome</keyword>
<dbReference type="Proteomes" id="UP001621813">
    <property type="component" value="Unassembled WGS sequence"/>
</dbReference>
<dbReference type="EMBL" id="JAZGZR010000018">
    <property type="protein sequence ID" value="MFK7049884.1"/>
    <property type="molecule type" value="Genomic_DNA"/>
</dbReference>
<reference evidence="6 7" key="1">
    <citation type="submission" date="2024-02" db="EMBL/GenBank/DDBJ databases">
        <title>Comparative Genomic Analysis of Flavobacterium Species Causing Columnaris Disease of Freshwater Fish in Thailand: Insights into Virulence and Resistance Mechanisms.</title>
        <authorList>
            <person name="Nguyen D."/>
            <person name="Chokmangmeepisarn P."/>
            <person name="Khianchaikhan K."/>
            <person name="Morishita M."/>
            <person name="Bunnoy A."/>
            <person name="Rodkhum C."/>
        </authorList>
    </citation>
    <scope>NUCLEOTIDE SEQUENCE [LARGE SCALE GENOMIC DNA]</scope>
    <source>
        <strain evidence="6 7">KCRT2007</strain>
    </source>
</reference>
<name>A0ABW8PPI7_9FLAO</name>
<evidence type="ECO:0000256" key="5">
    <source>
        <dbReference type="SAM" id="Phobius"/>
    </source>
</evidence>
<organism evidence="6 7">
    <name type="scientific">Flavobacterium davisii</name>
    <dbReference type="NCBI Taxonomy" id="2906077"/>
    <lineage>
        <taxon>Bacteria</taxon>
        <taxon>Pseudomonadati</taxon>
        <taxon>Bacteroidota</taxon>
        <taxon>Flavobacteriia</taxon>
        <taxon>Flavobacteriales</taxon>
        <taxon>Flavobacteriaceae</taxon>
        <taxon>Flavobacterium</taxon>
    </lineage>
</organism>
<gene>
    <name evidence="6" type="ORF">V3Q77_08280</name>
</gene>
<keyword evidence="4 5" id="KW-0472">Membrane</keyword>